<proteinExistence type="inferred from homology"/>
<dbReference type="GO" id="GO:0009279">
    <property type="term" value="C:cell outer membrane"/>
    <property type="evidence" value="ECO:0007669"/>
    <property type="project" value="TreeGrafter"/>
</dbReference>
<dbReference type="InterPro" id="IPR038177">
    <property type="entry name" value="IAT_beta_sf"/>
</dbReference>
<evidence type="ECO:0000256" key="1">
    <source>
        <dbReference type="ARBA" id="ARBA00010116"/>
    </source>
</evidence>
<keyword evidence="2" id="KW-0732">Signal</keyword>
<feature type="domain" description="Inverse autotransporter beta-domain" evidence="3">
    <location>
        <begin position="21"/>
        <end position="276"/>
    </location>
</feature>
<evidence type="ECO:0000256" key="2">
    <source>
        <dbReference type="SAM" id="SignalP"/>
    </source>
</evidence>
<name>A0A6H1Q2U5_9PROT</name>
<dbReference type="EMBL" id="CP038852">
    <property type="protein sequence ID" value="QIZ20565.1"/>
    <property type="molecule type" value="Genomic_DNA"/>
</dbReference>
<dbReference type="Proteomes" id="UP000501094">
    <property type="component" value="Chromosome"/>
</dbReference>
<sequence>MKFIKIFLTSLCLIITTVANADVASQALNKVSEKISNLIPGEGITEVSLDYNDGDEDQLNFSILGVRDIEATDNSNFFTQFSLMNQEINSSGRIIGNIGLGYRKLSEDKNFMFGANTFYDRDLTDGQDRLGLGIEAKGSILDLTANSYTKISNSEVVNGDREQVLSGWDFNLTSQIPRAPWARINYNGYKWEAEKGSSDQKGNIYSLELDVTNSVEIVASLDKSSLNSVDDETSLSINYIYPPKEKSMVMSDGLSNDMYEKSNMEQKLKEKVRRRNKLVMEIQGSVILTRK</sequence>
<dbReference type="AlphaFoldDB" id="A0A6H1Q2U5"/>
<feature type="signal peptide" evidence="2">
    <location>
        <begin position="1"/>
        <end position="21"/>
    </location>
</feature>
<dbReference type="Gene3D" id="2.40.160.160">
    <property type="entry name" value="Inverse autotransporter, beta-domain"/>
    <property type="match status" value="1"/>
</dbReference>
<dbReference type="PANTHER" id="PTHR39576:SF2">
    <property type="entry name" value="ATTACHING AND EFFACING PROTEIN HOMOLOG-RELATED"/>
    <property type="match status" value="1"/>
</dbReference>
<protein>
    <recommendedName>
        <fullName evidence="3">Inverse autotransporter beta-domain domain-containing protein</fullName>
    </recommendedName>
</protein>
<comment type="similarity">
    <text evidence="1">Belongs to the intimin/invasin family.</text>
</comment>
<dbReference type="KEGG" id="peg:E5R92_02035"/>
<dbReference type="InterPro" id="IPR024519">
    <property type="entry name" value="IAT_beta"/>
</dbReference>
<gene>
    <name evidence="4" type="ORF">E5R92_02035</name>
</gene>
<reference evidence="4 5" key="1">
    <citation type="journal article" date="2020" name="Nat. Microbiol.">
        <title>Lysogenic host-virus interactions in SAR11 marine bacteria.</title>
        <authorList>
            <person name="Morris R.M."/>
            <person name="Cain K.R."/>
            <person name="Hvorecny K.L."/>
            <person name="Kollman J.M."/>
        </authorList>
    </citation>
    <scope>NUCLEOTIDE SEQUENCE [LARGE SCALE GENOMIC DNA]</scope>
    <source>
        <strain evidence="4 5">NP1</strain>
    </source>
</reference>
<keyword evidence="5" id="KW-1185">Reference proteome</keyword>
<accession>A0A6H1Q2U5</accession>
<dbReference type="PANTHER" id="PTHR39576">
    <property type="entry name" value="ATTACHING AND EFFACING PROTEIN HOMOLOG-RELATED-RELATED"/>
    <property type="match status" value="1"/>
</dbReference>
<organism evidence="4 5">
    <name type="scientific">Candidatus Pelagibacter giovannonii</name>
    <dbReference type="NCBI Taxonomy" id="2563896"/>
    <lineage>
        <taxon>Bacteria</taxon>
        <taxon>Pseudomonadati</taxon>
        <taxon>Pseudomonadota</taxon>
        <taxon>Alphaproteobacteria</taxon>
        <taxon>Candidatus Pelagibacterales</taxon>
        <taxon>Candidatus Pelagibacteraceae</taxon>
        <taxon>Candidatus Pelagibacter</taxon>
    </lineage>
</organism>
<dbReference type="RefSeq" id="WP_168606453.1">
    <property type="nucleotide sequence ID" value="NZ_CP038852.1"/>
</dbReference>
<evidence type="ECO:0000313" key="5">
    <source>
        <dbReference type="Proteomes" id="UP000501094"/>
    </source>
</evidence>
<evidence type="ECO:0000259" key="3">
    <source>
        <dbReference type="Pfam" id="PF11924"/>
    </source>
</evidence>
<dbReference type="InterPro" id="IPR051715">
    <property type="entry name" value="Intimin-Invasin_domain"/>
</dbReference>
<evidence type="ECO:0000313" key="4">
    <source>
        <dbReference type="EMBL" id="QIZ20565.1"/>
    </source>
</evidence>
<dbReference type="Pfam" id="PF11924">
    <property type="entry name" value="IAT_beta"/>
    <property type="match status" value="1"/>
</dbReference>
<feature type="chain" id="PRO_5026300281" description="Inverse autotransporter beta-domain domain-containing protein" evidence="2">
    <location>
        <begin position="22"/>
        <end position="291"/>
    </location>
</feature>